<name>A0AA88GAV4_NAELO</name>
<protein>
    <submittedName>
        <fullName evidence="1">Uncharacterized protein</fullName>
    </submittedName>
</protein>
<proteinExistence type="predicted"/>
<evidence type="ECO:0000313" key="2">
    <source>
        <dbReference type="Proteomes" id="UP000816034"/>
    </source>
</evidence>
<reference evidence="1 2" key="1">
    <citation type="journal article" date="2018" name="BMC Genomics">
        <title>The genome of Naegleria lovaniensis, the basis for a comparative approach to unravel pathogenicity factors of the human pathogenic amoeba N. fowleri.</title>
        <authorList>
            <person name="Liechti N."/>
            <person name="Schurch N."/>
            <person name="Bruggmann R."/>
            <person name="Wittwer M."/>
        </authorList>
    </citation>
    <scope>NUCLEOTIDE SEQUENCE [LARGE SCALE GENOMIC DNA]</scope>
    <source>
        <strain evidence="1 2">ATCC 30569</strain>
    </source>
</reference>
<sequence length="90" mass="10169">MSSFLKATFDFIFPKSRVTGRRPFLVASILFVSYLTLFSPRAGHEASGADIGRSTLVSDQIIADDVNKKMRLLAERKKLKEHKSTHLDEE</sequence>
<dbReference type="EMBL" id="PYSW02000060">
    <property type="protein sequence ID" value="KAG2373121.1"/>
    <property type="molecule type" value="Genomic_DNA"/>
</dbReference>
<keyword evidence="2" id="KW-1185">Reference proteome</keyword>
<accession>A0AA88GAV4</accession>
<dbReference type="GeneID" id="68105307"/>
<dbReference type="AlphaFoldDB" id="A0AA88GAV4"/>
<dbReference type="RefSeq" id="XP_044542295.1">
    <property type="nucleotide sequence ID" value="XM_044688665.1"/>
</dbReference>
<evidence type="ECO:0000313" key="1">
    <source>
        <dbReference type="EMBL" id="KAG2373121.1"/>
    </source>
</evidence>
<comment type="caution">
    <text evidence="1">The sequence shown here is derived from an EMBL/GenBank/DDBJ whole genome shotgun (WGS) entry which is preliminary data.</text>
</comment>
<dbReference type="Proteomes" id="UP000816034">
    <property type="component" value="Unassembled WGS sequence"/>
</dbReference>
<gene>
    <name evidence="1" type="ORF">C9374_012853</name>
</gene>
<organism evidence="1 2">
    <name type="scientific">Naegleria lovaniensis</name>
    <name type="common">Amoeba</name>
    <dbReference type="NCBI Taxonomy" id="51637"/>
    <lineage>
        <taxon>Eukaryota</taxon>
        <taxon>Discoba</taxon>
        <taxon>Heterolobosea</taxon>
        <taxon>Tetramitia</taxon>
        <taxon>Eutetramitia</taxon>
        <taxon>Vahlkampfiidae</taxon>
        <taxon>Naegleria</taxon>
    </lineage>
</organism>